<keyword evidence="1" id="KW-0175">Coiled coil</keyword>
<evidence type="ECO:0000313" key="2">
    <source>
        <dbReference type="EMBL" id="KKW36799.1"/>
    </source>
</evidence>
<organism evidence="2 3">
    <name type="scientific">Candidatus Uhrbacteria bacterium GW2011_GWC2_53_7</name>
    <dbReference type="NCBI Taxonomy" id="1618986"/>
    <lineage>
        <taxon>Bacteria</taxon>
        <taxon>Candidatus Uhriibacteriota</taxon>
    </lineage>
</organism>
<comment type="caution">
    <text evidence="2">The sequence shown here is derived from an EMBL/GenBank/DDBJ whole genome shotgun (WGS) entry which is preliminary data.</text>
</comment>
<dbReference type="EMBL" id="LCRN01000011">
    <property type="protein sequence ID" value="KKW36799.1"/>
    <property type="molecule type" value="Genomic_DNA"/>
</dbReference>
<evidence type="ECO:0000256" key="1">
    <source>
        <dbReference type="SAM" id="Coils"/>
    </source>
</evidence>
<dbReference type="Proteomes" id="UP000033865">
    <property type="component" value="Unassembled WGS sequence"/>
</dbReference>
<name>A0A0G2AV87_9BACT</name>
<dbReference type="AlphaFoldDB" id="A0A0G2AV87"/>
<accession>A0A0G2AV87</accession>
<evidence type="ECO:0000313" key="3">
    <source>
        <dbReference type="Proteomes" id="UP000033865"/>
    </source>
</evidence>
<feature type="coiled-coil region" evidence="1">
    <location>
        <begin position="27"/>
        <end position="61"/>
    </location>
</feature>
<protein>
    <submittedName>
        <fullName evidence="2">Uncharacterized protein</fullName>
    </submittedName>
</protein>
<dbReference type="PATRIC" id="fig|1618986.3.peg.151"/>
<reference evidence="2 3" key="1">
    <citation type="journal article" date="2015" name="Nature">
        <title>rRNA introns, odd ribosomes, and small enigmatic genomes across a large radiation of phyla.</title>
        <authorList>
            <person name="Brown C.T."/>
            <person name="Hug L.A."/>
            <person name="Thomas B.C."/>
            <person name="Sharon I."/>
            <person name="Castelle C.J."/>
            <person name="Singh A."/>
            <person name="Wilkins M.J."/>
            <person name="Williams K.H."/>
            <person name="Banfield J.F."/>
        </authorList>
    </citation>
    <scope>NUCLEOTIDE SEQUENCE [LARGE SCALE GENOMIC DNA]</scope>
</reference>
<gene>
    <name evidence="2" type="ORF">UY82_C0011G0007</name>
</gene>
<sequence>MDLNIIIGLLLALTLFGWVVSRLTSKWLNMRERVRSLKLQLEKAEAEKEQSSKTLREMRERCRKDLLYVSPKLSWMLKVFQPDDQVNWNPLFPGLFLERIHALWFVHEGVSLLGRYEIRSASPIISWIDALHGSFLQAVDKKGVTSGHLATWRTEIAAAEVYLLQLDGRGRMGMGGGRRHFGDDELPKLVDLMGGMRWIIERTKTGNCPFPFGPYIERDLEALIARIETLESTA</sequence>
<proteinExistence type="predicted"/>